<keyword evidence="1" id="KW-0812">Transmembrane</keyword>
<keyword evidence="1" id="KW-0472">Membrane</keyword>
<accession>A0A6A6IBS9</accession>
<dbReference type="SUPFAM" id="SSF51445">
    <property type="entry name" value="(Trans)glycosidases"/>
    <property type="match status" value="1"/>
</dbReference>
<dbReference type="EMBL" id="ML987197">
    <property type="protein sequence ID" value="KAF2247709.1"/>
    <property type="molecule type" value="Genomic_DNA"/>
</dbReference>
<dbReference type="OrthoDB" id="2338662at2759"/>
<dbReference type="InterPro" id="IPR017853">
    <property type="entry name" value="GH"/>
</dbReference>
<keyword evidence="1" id="KW-1133">Transmembrane helix</keyword>
<dbReference type="Proteomes" id="UP000800094">
    <property type="component" value="Unassembled WGS sequence"/>
</dbReference>
<evidence type="ECO:0000313" key="3">
    <source>
        <dbReference type="Proteomes" id="UP000800094"/>
    </source>
</evidence>
<dbReference type="AlphaFoldDB" id="A0A6A6IBS9"/>
<evidence type="ECO:0000313" key="2">
    <source>
        <dbReference type="EMBL" id="KAF2247709.1"/>
    </source>
</evidence>
<sequence>MHSFLFYLFPLSSAVMIVALILQVLLGFGGRVRSEPPFNNPPGVDIWCGKAYRATNSSFDPGGWLDPPSPADPTQLKLDLRVYSRYSYYLSTEKTATLIVDSPVSSLRGTPYKNETFDPETSPNTKIPFTELQLYVRDSAATSKPLVNWLRVPVNASGYEVEVSLEGLKSNGTTHLTVMGNSPDAIQTFQSMSEITTLPARNDTGSTARIDRLYGGISVSSSLTNNTWKPIFPYSFYTSWDWISSTINNSSATKNLTTFRQLGYNIIHIVPPGGTHPFDHTIFDQFLNICDALELYIMYDMRHTYQNNTSIATQLAPLQPHPSLLLYYTADEPDGWCDPLDATSTAYNAIRAIDQYHPISLVLNCANFYFREYTAGADIILEDTYPLILSSTFSPVYNTPCNATYGDCGCDNCHVADPAYPAYVHNAFLDILDRTENMYAYQEWIGNVYRKPVWGVPQGFFDANSFWSRWPTREEEAVMGLLRVNHGAKGIVAWIYPTSAEVESVTSELATVIGAQDVTAFLLGAERMPLETSGGDGLIDAAAWVSGAEILVIAVYQGSAAVNGTAEIKMPKAVENVEPLWGSGGWMISAEGESLVKVELEGLDASIMKAKAVGT</sequence>
<dbReference type="RefSeq" id="XP_033682713.1">
    <property type="nucleotide sequence ID" value="XM_033825022.1"/>
</dbReference>
<dbReference type="GeneID" id="54578352"/>
<feature type="transmembrane region" description="Helical" evidence="1">
    <location>
        <begin position="6"/>
        <end position="28"/>
    </location>
</feature>
<proteinExistence type="predicted"/>
<reference evidence="2" key="1">
    <citation type="journal article" date="2020" name="Stud. Mycol.">
        <title>101 Dothideomycetes genomes: a test case for predicting lifestyles and emergence of pathogens.</title>
        <authorList>
            <person name="Haridas S."/>
            <person name="Albert R."/>
            <person name="Binder M."/>
            <person name="Bloem J."/>
            <person name="Labutti K."/>
            <person name="Salamov A."/>
            <person name="Andreopoulos B."/>
            <person name="Baker S."/>
            <person name="Barry K."/>
            <person name="Bills G."/>
            <person name="Bluhm B."/>
            <person name="Cannon C."/>
            <person name="Castanera R."/>
            <person name="Culley D."/>
            <person name="Daum C."/>
            <person name="Ezra D."/>
            <person name="Gonzalez J."/>
            <person name="Henrissat B."/>
            <person name="Kuo A."/>
            <person name="Liang C."/>
            <person name="Lipzen A."/>
            <person name="Lutzoni F."/>
            <person name="Magnuson J."/>
            <person name="Mondo S."/>
            <person name="Nolan M."/>
            <person name="Ohm R."/>
            <person name="Pangilinan J."/>
            <person name="Park H.-J."/>
            <person name="Ramirez L."/>
            <person name="Alfaro M."/>
            <person name="Sun H."/>
            <person name="Tritt A."/>
            <person name="Yoshinaga Y."/>
            <person name="Zwiers L.-H."/>
            <person name="Turgeon B."/>
            <person name="Goodwin S."/>
            <person name="Spatafora J."/>
            <person name="Crous P."/>
            <person name="Grigoriev I."/>
        </authorList>
    </citation>
    <scope>NUCLEOTIDE SEQUENCE</scope>
    <source>
        <strain evidence="2">CBS 122368</strain>
    </source>
</reference>
<keyword evidence="3" id="KW-1185">Reference proteome</keyword>
<protein>
    <submittedName>
        <fullName evidence="2">Uncharacterized protein</fullName>
    </submittedName>
</protein>
<evidence type="ECO:0000256" key="1">
    <source>
        <dbReference type="SAM" id="Phobius"/>
    </source>
</evidence>
<organism evidence="2 3">
    <name type="scientific">Trematosphaeria pertusa</name>
    <dbReference type="NCBI Taxonomy" id="390896"/>
    <lineage>
        <taxon>Eukaryota</taxon>
        <taxon>Fungi</taxon>
        <taxon>Dikarya</taxon>
        <taxon>Ascomycota</taxon>
        <taxon>Pezizomycotina</taxon>
        <taxon>Dothideomycetes</taxon>
        <taxon>Pleosporomycetidae</taxon>
        <taxon>Pleosporales</taxon>
        <taxon>Massarineae</taxon>
        <taxon>Trematosphaeriaceae</taxon>
        <taxon>Trematosphaeria</taxon>
    </lineage>
</organism>
<name>A0A6A6IBS9_9PLEO</name>
<gene>
    <name evidence="2" type="ORF">BU26DRAFT_460064</name>
</gene>
<dbReference type="Gene3D" id="3.20.20.80">
    <property type="entry name" value="Glycosidases"/>
    <property type="match status" value="1"/>
</dbReference>